<name>A0ABV8U2U9_9ACTN</name>
<evidence type="ECO:0000313" key="3">
    <source>
        <dbReference type="Proteomes" id="UP001595823"/>
    </source>
</evidence>
<sequence length="329" mass="36307">MPRWSTLLDEATLDEMSELPAEAVIGHAESTFASRPTYQTLYRAWDRQHWSSEELDFERDAEQWKRIPKATRRRLERLIRHFLIGEYSGLDLLAPISLCAPDEDALLYLGTQVGDEARHTRLLDRIAREAALLESDGLRAALTESWREATPAQKALNRFEAELVGSLTSGTAGYDEWMRTVAVFHLVTEGVLALPAQRGLVRTLSGGTMLQNVKAGFVAMTRDEARHVAFGIEALRRGVGAHGTPARVDATAESLRRALALAVAVELPETPTEEERDEALLFARDMEAEAHRRLRLLDLPAGVVQWIGSGIADAVEAVAAAPTVERAPA</sequence>
<evidence type="ECO:0000313" key="2">
    <source>
        <dbReference type="EMBL" id="MFC4336911.1"/>
    </source>
</evidence>
<comment type="cofactor">
    <cofactor evidence="1">
        <name>Fe cation</name>
        <dbReference type="ChEBI" id="CHEBI:24875"/>
    </cofactor>
</comment>
<dbReference type="InterPro" id="IPR000358">
    <property type="entry name" value="RNR_small_fam"/>
</dbReference>
<dbReference type="InterPro" id="IPR009078">
    <property type="entry name" value="Ferritin-like_SF"/>
</dbReference>
<gene>
    <name evidence="2" type="ORF">ACFPET_17045</name>
</gene>
<reference evidence="3" key="1">
    <citation type="journal article" date="2019" name="Int. J. Syst. Evol. Microbiol.">
        <title>The Global Catalogue of Microorganisms (GCM) 10K type strain sequencing project: providing services to taxonomists for standard genome sequencing and annotation.</title>
        <authorList>
            <consortium name="The Broad Institute Genomics Platform"/>
            <consortium name="The Broad Institute Genome Sequencing Center for Infectious Disease"/>
            <person name="Wu L."/>
            <person name="Ma J."/>
        </authorList>
    </citation>
    <scope>NUCLEOTIDE SEQUENCE [LARGE SCALE GENOMIC DNA]</scope>
    <source>
        <strain evidence="3">IBRC-M 10908</strain>
    </source>
</reference>
<organism evidence="2 3">
    <name type="scientific">Salininema proteolyticum</name>
    <dbReference type="NCBI Taxonomy" id="1607685"/>
    <lineage>
        <taxon>Bacteria</taxon>
        <taxon>Bacillati</taxon>
        <taxon>Actinomycetota</taxon>
        <taxon>Actinomycetes</taxon>
        <taxon>Glycomycetales</taxon>
        <taxon>Glycomycetaceae</taxon>
        <taxon>Salininema</taxon>
    </lineage>
</organism>
<dbReference type="Proteomes" id="UP001595823">
    <property type="component" value="Unassembled WGS sequence"/>
</dbReference>
<dbReference type="Pfam" id="PF00268">
    <property type="entry name" value="Ribonuc_red_sm"/>
    <property type="match status" value="1"/>
</dbReference>
<comment type="caution">
    <text evidence="2">The sequence shown here is derived from an EMBL/GenBank/DDBJ whole genome shotgun (WGS) entry which is preliminary data.</text>
</comment>
<evidence type="ECO:0000256" key="1">
    <source>
        <dbReference type="ARBA" id="ARBA00001962"/>
    </source>
</evidence>
<dbReference type="SUPFAM" id="SSF47240">
    <property type="entry name" value="Ferritin-like"/>
    <property type="match status" value="1"/>
</dbReference>
<proteinExistence type="predicted"/>
<dbReference type="Gene3D" id="1.10.620.20">
    <property type="entry name" value="Ribonucleotide Reductase, subunit A"/>
    <property type="match status" value="1"/>
</dbReference>
<dbReference type="EMBL" id="JBHSDK010000024">
    <property type="protein sequence ID" value="MFC4336911.1"/>
    <property type="molecule type" value="Genomic_DNA"/>
</dbReference>
<dbReference type="RefSeq" id="WP_380623329.1">
    <property type="nucleotide sequence ID" value="NZ_JBHSDK010000024.1"/>
</dbReference>
<accession>A0ABV8U2U9</accession>
<dbReference type="InterPro" id="IPR012348">
    <property type="entry name" value="RNR-like"/>
</dbReference>
<keyword evidence="3" id="KW-1185">Reference proteome</keyword>
<protein>
    <submittedName>
        <fullName evidence="2">Ribonucleotide-diphosphate reductase subunit beta</fullName>
    </submittedName>
</protein>